<dbReference type="SUPFAM" id="SSF48371">
    <property type="entry name" value="ARM repeat"/>
    <property type="match status" value="3"/>
</dbReference>
<dbReference type="PANTHER" id="PTHR36983">
    <property type="entry name" value="DNAJ HOMOLOG SUBFAMILY C MEMBER 13"/>
    <property type="match status" value="1"/>
</dbReference>
<feature type="domain" description="J" evidence="2">
    <location>
        <begin position="1535"/>
        <end position="1629"/>
    </location>
</feature>
<dbReference type="Pfam" id="PF14237">
    <property type="entry name" value="GYF_2"/>
    <property type="match status" value="1"/>
</dbReference>
<reference evidence="3" key="1">
    <citation type="submission" date="2024-02" db="EMBL/GenBank/DDBJ databases">
        <authorList>
            <consortium name="ELIXIR-Norway"/>
            <consortium name="Elixir Norway"/>
        </authorList>
    </citation>
    <scope>NUCLEOTIDE SEQUENCE</scope>
</reference>
<feature type="compositionally biased region" description="Low complexity" evidence="1">
    <location>
        <begin position="1"/>
        <end position="13"/>
    </location>
</feature>
<evidence type="ECO:0000259" key="2">
    <source>
        <dbReference type="PROSITE" id="PS50076"/>
    </source>
</evidence>
<dbReference type="PANTHER" id="PTHR36983:SF2">
    <property type="entry name" value="DNAJ HOMOLOG SUBFAMILY C MEMBER 13"/>
    <property type="match status" value="1"/>
</dbReference>
<dbReference type="InterPro" id="IPR025640">
    <property type="entry name" value="GYF_2"/>
</dbReference>
<dbReference type="EMBL" id="OZ020098">
    <property type="protein sequence ID" value="CAK9269819.1"/>
    <property type="molecule type" value="Genomic_DNA"/>
</dbReference>
<evidence type="ECO:0000313" key="3">
    <source>
        <dbReference type="EMBL" id="CAK9269819.1"/>
    </source>
</evidence>
<feature type="region of interest" description="Disordered" evidence="1">
    <location>
        <begin position="881"/>
        <end position="910"/>
    </location>
</feature>
<feature type="compositionally biased region" description="Polar residues" evidence="1">
    <location>
        <begin position="881"/>
        <end position="890"/>
    </location>
</feature>
<feature type="compositionally biased region" description="Polar residues" evidence="1">
    <location>
        <begin position="784"/>
        <end position="796"/>
    </location>
</feature>
<sequence length="2631" mass="285351">MEPAAPLLTRPPALEGPPSQEPAQSPMPAEEPEYLARYSVTKHSWRGKYKRILCLSPTQIITLEPTTLQTTNVYDVSTDYESAAPVTGGRDDPLQHHALEFTINLRTEGRGKFKSIKFSSRYRAAILTELLKLKPSSSLGPSPTLSLLSAVEFPVLHLRRRVSDWTPFVMKITAIGVEVWTAIGSLHWCLDFRDMDSPAIILLCDAYGRKGGEGGGFVLCPLFGRKCKAFIATSGASNTSILTRMTSMAKLSVGISLNVDSTQTLGAAEFLKLRAKTAVGAEETPIGEWSVTRIRSAGHGTSRSISVLMGIGTNGLGEKGDSVPRQLVLTKTSLVERRQNNYEAVIVRPLSAVEDLVRFAEEPQMFAIDFNDGCPIHVYSSTSRDSLLAAVRDAVQSEGQRALPVLARLTMPGHHLDPPCGRVVPLPLSTSVIGPHRLFADVDGEALHVKHLTAAAKDAVAEGGSVPGSKARLWRRVREFNACVPYSGLQPNMEVLDVTLMALLSMLPAPPNLPPEAPPPPPPSPKAAATLMGLVACLRRLLGSATAASMVVSMPVAVGRIMGLLRSGSEGVAMEAAGLLAMLVGGGPGESSLLMNTRGERQATIMHAKSAMLGSAAQITVLVNRLRTASVSPLLSMAIVDVLEAMLCEPQSETTESSTFVEMLRQVAGLKRRLFALFGHPAEGVRETVAVIMRAIAEEDAIAAESMRDAALRDGALLRHLVHAFYLPAGERREVSRQLVALWADAHQPAVDLLSRILPPGLVAYLHTRPSEEEEDFNFQAMSSSTSLAKQKQQRILQKRWGRSPRAKNPFAPTALDIGVHNEVAGATNGQLHLSQSSPSSQGPSGGLAEEGVTSTTTSLPSSVDLSASHALPALMQSSNLSLSESTGETDSLGVNGAQSTGPAPAQVIVDKPPVGSGRLLCNWPEFWKEFGLNHSRADLIWNERTRQELREALQAEVHHLDVEKERTADVSVLGIVAIAGESNEGEESSNQLSWNYAEFAVRYPSLSKEVCVGQYYLRLLLDSGGGAASRAQDFPLRDPVVFFRALYHRFLCDADVGLTIEGAGTEELGVDWCDMAGLDGFGGGGGGSVRELCARAMAIVYEQHYQTIGAFDGTPHITVLLDRTNDRALRHRLLLLLKVLMKVPANAEACIAVGGCILAVDLLTTAHEASERTAIPLQSNLIAVSAFVEPQKEWHYVDKDGVQVGPMEKDAVRRAWSKQEIDWNSKCWANGMTEWKQLRDIRELRWALATRVPVLTPVQVGEVALSILHSMVAVHSDLDDAGELITPTPRVKRILSSPRCLPHIAQAMLTGEPAIVENAASLLKAILTRNPKGMARLYSTGAFYFALAYGGSNLDSVANLFASTHAQQAFHGGADAAVSSSLPLAKRSVLGGLLPESLLYVLERSGPAAFAASLVADSDTPEIIWTHKMRGEHLIDQVFKHLGDFPQKLSQHCHALYEYAPMPPATYPELQDEMWCHRYYLRNLCDQIRFPDWRIVEHVEFLQSLLAMWREELTRRPMDLSEEEACAILEISLDDVEANGVTGDMEDEGKAASTKVFGRVDEEILKRQYRRLAMRYHPDKNPEGREKFVAVQKAYERLQATLQGLQGPQPWRLQLLLKGQCILFSRYGDVLEPFKYAGYPMLLNAITVESDDNNFLSPERAPLLEAASELIWLTCVSSALNGEELVRDGGVSLLAMLLARCMYVVQRGTAPTDPAAVIVTNIMRTFAGLSTFESARQEMLQCPGFVVDVVHCSELELATLAVDAALQTIGQLAASADLQDALLRAGVMWYLIPLLLQYDSTAENNQSTGPEGIGDSVQRAKNMHAMLAVRALARLSGLLDDDLATPYNESAATSLHALLTPKLSNMLRDESTRELLRNLNSNLESPQIIWNSATRAELLKFVDLQRISQLPDGSYDMRPAQDFKYKGLSKELHVGNVYLRVYNEQPDFEIVDGQDFCEALVDFISGIVEERKKLLALELKGESGINPLPETKFEPSEIRPPPVPPSPEKNHGEEEEGESQRQGEEGDRAVVVITPDTDSSFQQMESQSLVRNLTMALTSLQNLLIANSELTSVFSTKERLAPLLRCLEDTKPSSEKVPKLCLNVLARLTTDASCVEAMVADRSALLLLLQLLHCAPECREGALRVLYALASTSELAWAAAKHGGAVYILQLLLPVQEDVPIQIRASAASLLGKLVGQPMHGPRVAITIARFLPDGLVSAIRDGPGDAVVTALEQSTETPELVWSPAMAASLGAQLATMAVDLYREQTHGHVVEWDLPEHASGQQDMRDEPQVGGVYVRLFLKDPKFPLRNPKRFLEGLLDQYVTAAAATHRKVGQPVDSQLPLLLSAALVSLLRVQPMLADHVAHLGYVPKLVSAMANEGRIEPMSSREQVVMAIGRQGNSEGIWELEDGEGTPGNQTPQELVRLSCLRVLHQLAASTACAEAMATPGIGSPQVVPLLMKAIGWHGGSVLALETLKRVVVAGNRARDALVAQGLKVGLVQVLLGLLDWRAGGKYGLCAQMKWNESEASVGRVLAVEVLRAFASEGVHSAKVQEILTTSDVWSAYKDQKHDLFLPSNSQSAAAGIAGLIEGSGAVTYALPAPSSRSAVVRLSGSASNPSDDSPGKSPAPPS</sequence>
<dbReference type="CDD" id="cd06257">
    <property type="entry name" value="DnaJ"/>
    <property type="match status" value="1"/>
</dbReference>
<gene>
    <name evidence="3" type="ORF">CSSPJE1EN1_LOCUS15297</name>
</gene>
<keyword evidence="4" id="KW-1185">Reference proteome</keyword>
<dbReference type="Pfam" id="PF19432">
    <property type="entry name" value="RME-8_N"/>
    <property type="match status" value="2"/>
</dbReference>
<feature type="compositionally biased region" description="Basic and acidic residues" evidence="1">
    <location>
        <begin position="2009"/>
        <end position="2028"/>
    </location>
</feature>
<feature type="region of interest" description="Disordered" evidence="1">
    <location>
        <begin position="784"/>
        <end position="813"/>
    </location>
</feature>
<feature type="compositionally biased region" description="Low complexity" evidence="1">
    <location>
        <begin position="854"/>
        <end position="863"/>
    </location>
</feature>
<feature type="region of interest" description="Disordered" evidence="1">
    <location>
        <begin position="1"/>
        <end position="29"/>
    </location>
</feature>
<name>A0ABP0WTT6_9BRYO</name>
<feature type="compositionally biased region" description="Basic residues" evidence="1">
    <location>
        <begin position="797"/>
        <end position="806"/>
    </location>
</feature>
<feature type="compositionally biased region" description="Pro residues" evidence="1">
    <location>
        <begin position="1999"/>
        <end position="2008"/>
    </location>
</feature>
<dbReference type="Proteomes" id="UP001497444">
    <property type="component" value="Chromosome 3"/>
</dbReference>
<protein>
    <recommendedName>
        <fullName evidence="2">J domain-containing protein</fullName>
    </recommendedName>
</protein>
<feature type="region of interest" description="Disordered" evidence="1">
    <location>
        <begin position="1987"/>
        <end position="2028"/>
    </location>
</feature>
<dbReference type="InterPro" id="IPR001623">
    <property type="entry name" value="DnaJ_domain"/>
</dbReference>
<dbReference type="PROSITE" id="PS50076">
    <property type="entry name" value="DNAJ_2"/>
    <property type="match status" value="1"/>
</dbReference>
<organism evidence="3 4">
    <name type="scientific">Sphagnum jensenii</name>
    <dbReference type="NCBI Taxonomy" id="128206"/>
    <lineage>
        <taxon>Eukaryota</taxon>
        <taxon>Viridiplantae</taxon>
        <taxon>Streptophyta</taxon>
        <taxon>Embryophyta</taxon>
        <taxon>Bryophyta</taxon>
        <taxon>Sphagnophytina</taxon>
        <taxon>Sphagnopsida</taxon>
        <taxon>Sphagnales</taxon>
        <taxon>Sphagnaceae</taxon>
        <taxon>Sphagnum</taxon>
    </lineage>
</organism>
<feature type="region of interest" description="Disordered" evidence="1">
    <location>
        <begin position="2609"/>
        <end position="2631"/>
    </location>
</feature>
<dbReference type="Gene3D" id="1.25.10.10">
    <property type="entry name" value="Leucine-rich Repeat Variant"/>
    <property type="match status" value="3"/>
</dbReference>
<dbReference type="InterPro" id="IPR016024">
    <property type="entry name" value="ARM-type_fold"/>
</dbReference>
<dbReference type="InterPro" id="IPR011989">
    <property type="entry name" value="ARM-like"/>
</dbReference>
<dbReference type="InterPro" id="IPR036869">
    <property type="entry name" value="J_dom_sf"/>
</dbReference>
<dbReference type="SMART" id="SM00271">
    <property type="entry name" value="DnaJ"/>
    <property type="match status" value="1"/>
</dbReference>
<accession>A0ABP0WTT6</accession>
<dbReference type="InterPro" id="IPR045802">
    <property type="entry name" value="GRV2/DNAJC13_N"/>
</dbReference>
<dbReference type="Gene3D" id="1.10.287.110">
    <property type="entry name" value="DnaJ domain"/>
    <property type="match status" value="1"/>
</dbReference>
<dbReference type="InterPro" id="IPR044978">
    <property type="entry name" value="GRV2/DNAJC13"/>
</dbReference>
<evidence type="ECO:0000256" key="1">
    <source>
        <dbReference type="SAM" id="MobiDB-lite"/>
    </source>
</evidence>
<dbReference type="Pfam" id="PF00226">
    <property type="entry name" value="DnaJ"/>
    <property type="match status" value="1"/>
</dbReference>
<dbReference type="SUPFAM" id="SSF46565">
    <property type="entry name" value="Chaperone J-domain"/>
    <property type="match status" value="1"/>
</dbReference>
<feature type="region of interest" description="Disordered" evidence="1">
    <location>
        <begin position="831"/>
        <end position="863"/>
    </location>
</feature>
<evidence type="ECO:0000313" key="4">
    <source>
        <dbReference type="Proteomes" id="UP001497444"/>
    </source>
</evidence>
<proteinExistence type="predicted"/>